<dbReference type="RefSeq" id="WP_025260314.1">
    <property type="nucleotide sequence ID" value="NZ_BLWA01000013.1"/>
</dbReference>
<gene>
    <name evidence="2" type="ORF">PSCICP_39040</name>
</gene>
<dbReference type="InterPro" id="IPR014914">
    <property type="entry name" value="RES_dom"/>
</dbReference>
<name>A0ABQ1DSJ6_PSECI</name>
<organism evidence="2 3">
    <name type="scientific">Pseudomonas cichorii</name>
    <dbReference type="NCBI Taxonomy" id="36746"/>
    <lineage>
        <taxon>Bacteria</taxon>
        <taxon>Pseudomonadati</taxon>
        <taxon>Pseudomonadota</taxon>
        <taxon>Gammaproteobacteria</taxon>
        <taxon>Pseudomonadales</taxon>
        <taxon>Pseudomonadaceae</taxon>
        <taxon>Pseudomonas</taxon>
    </lineage>
</organism>
<dbReference type="EMBL" id="BLWA01000013">
    <property type="protein sequence ID" value="GFM93932.1"/>
    <property type="molecule type" value="Genomic_DNA"/>
</dbReference>
<evidence type="ECO:0000313" key="2">
    <source>
        <dbReference type="EMBL" id="GFM93932.1"/>
    </source>
</evidence>
<evidence type="ECO:0000259" key="1">
    <source>
        <dbReference type="SMART" id="SM00953"/>
    </source>
</evidence>
<keyword evidence="3" id="KW-1185">Reference proteome</keyword>
<dbReference type="SMART" id="SM00953">
    <property type="entry name" value="RES"/>
    <property type="match status" value="1"/>
</dbReference>
<dbReference type="Proteomes" id="UP000614982">
    <property type="component" value="Unassembled WGS sequence"/>
</dbReference>
<proteinExistence type="predicted"/>
<protein>
    <recommendedName>
        <fullName evidence="1">RES domain-containing protein</fullName>
    </recommendedName>
</protein>
<accession>A0ABQ1DSJ6</accession>
<comment type="caution">
    <text evidence="2">The sequence shown here is derived from an EMBL/GenBank/DDBJ whole genome shotgun (WGS) entry which is preliminary data.</text>
</comment>
<reference evidence="2 3" key="1">
    <citation type="submission" date="2020-05" db="EMBL/GenBank/DDBJ databases">
        <title>Genetic diversity of Pseudomonas cichorii.</title>
        <authorList>
            <person name="Tani S."/>
            <person name="Yagi H."/>
            <person name="Hashimoto S."/>
            <person name="Iiyama K."/>
            <person name="Furuya N."/>
        </authorList>
    </citation>
    <scope>NUCLEOTIDE SEQUENCE [LARGE SCALE GENOMIC DNA]</scope>
    <source>
        <strain evidence="2 3">LMG 2162</strain>
    </source>
</reference>
<feature type="domain" description="RES" evidence="1">
    <location>
        <begin position="14"/>
        <end position="140"/>
    </location>
</feature>
<dbReference type="Pfam" id="PF08808">
    <property type="entry name" value="RES"/>
    <property type="match status" value="1"/>
</dbReference>
<dbReference type="GeneID" id="93659414"/>
<sequence length="159" mass="17460">MHAWRITTAPCATDLSGQGAALFGGRWNHTEHKALYFGMTAAICALEAVIHCTEVPRIALKLVRVKLPDEPQLYCEPDLQELGEAWASNPADIQSMDFGTAWLRCGQQLGLIVPSSALPQARNIMLNPLHPAAQRIEVMEVTDFALNQRLISTTTLPLT</sequence>
<evidence type="ECO:0000313" key="3">
    <source>
        <dbReference type="Proteomes" id="UP000614982"/>
    </source>
</evidence>